<dbReference type="SUPFAM" id="SSF52540">
    <property type="entry name" value="P-loop containing nucleoside triphosphate hydrolases"/>
    <property type="match status" value="1"/>
</dbReference>
<proteinExistence type="predicted"/>
<evidence type="ECO:0000256" key="4">
    <source>
        <dbReference type="ARBA" id="ARBA00022840"/>
    </source>
</evidence>
<evidence type="ECO:0000313" key="8">
    <source>
        <dbReference type="EMBL" id="RAN97757.1"/>
    </source>
</evidence>
<dbReference type="PANTHER" id="PTHR11070">
    <property type="entry name" value="UVRD / RECB / PCRA DNA HELICASE FAMILY MEMBER"/>
    <property type="match status" value="1"/>
</dbReference>
<sequence>MPALDLGTQLDTNTNTDLDLDADLAAERAHLTTSRAALGRMRERAESLFATGDQVAGDAYAAETLGRTLARRVAELADDPTTPLFFGRLDFAGAPNNSVTDSSTTDNSATDTGTTDNSTTDNSTTDNRTTNNRTTNTGTTNTGTVEDRTTDSGTASSDTASSGTASSGTASDRLTASRLTNDPTASDTAGDHHGRRYHVGRRHVTDERGEPLVLDWRAPVSRSFYRASVRDPQGVAVRRRFGFSNGVLTSFEDERLDRGEEFGTTSRILAAEIERPRVGPMRDIVATIQPEQDELVRADLADSICVQGAPGTGKTAVGLHRAAYLLYLHRERLRRAGVLIVGPNRAFLSYIAAVLPALGEVEVEQATVEELISRVAVRAVEAPEVAALKHDVRMASVLRRAVQGRIGTPTESITVSDGSFRWRIGVEPLHRIVEETRREGLPYGTGRERVQARVVSLLQRQAEARRAESPSDAWLRRMSRCRPVLDFLDAVWPALTPEGLVHGLFSDPTRLAAAADGLLSDAEQAQLVWAKPARTPKATRWTAADAVLIDEATGLLERLSGFGHVVVDEAQDLSPMQCRAIARRSEHGSVTLLGDLAQGTAPWAATDWRESLAHLGKPDAVVVPLTIGFRVPAAVVAFANLLLPALAVDVPPAESLRHDGGLDVRTVTDLTSATVAEVRAALAHDGSVGVIAADDAVDGLRAALAEAGVETATADDVAAAERVTVVPATLVKGLEYDHVVVVEPAAIVAAEPRGLHRLYVVLTRAVSRLAVLHVAPLPAPLVDESAG</sequence>
<dbReference type="Proteomes" id="UP000248966">
    <property type="component" value="Unassembled WGS sequence"/>
</dbReference>
<feature type="compositionally biased region" description="Basic residues" evidence="6">
    <location>
        <begin position="193"/>
        <end position="202"/>
    </location>
</feature>
<name>A0A328MYX7_9ACTN</name>
<evidence type="ECO:0000256" key="3">
    <source>
        <dbReference type="ARBA" id="ARBA00022806"/>
    </source>
</evidence>
<gene>
    <name evidence="8" type="ORF">LAH08_04562</name>
</gene>
<dbReference type="PANTHER" id="PTHR11070:SF45">
    <property type="entry name" value="DNA 3'-5' HELICASE"/>
    <property type="match status" value="1"/>
</dbReference>
<dbReference type="PROSITE" id="PS51198">
    <property type="entry name" value="UVRD_HELICASE_ATP_BIND"/>
    <property type="match status" value="1"/>
</dbReference>
<accession>A0A328MYX7</accession>
<dbReference type="Gene3D" id="3.40.50.300">
    <property type="entry name" value="P-loop containing nucleotide triphosphate hydrolases"/>
    <property type="match status" value="2"/>
</dbReference>
<dbReference type="InterPro" id="IPR027417">
    <property type="entry name" value="P-loop_NTPase"/>
</dbReference>
<dbReference type="InterPro" id="IPR014016">
    <property type="entry name" value="UvrD-like_ATP-bd"/>
</dbReference>
<reference evidence="8 9" key="1">
    <citation type="submission" date="2018-03" db="EMBL/GenBank/DDBJ databases">
        <title>Defining the species Micromonospora saelicesensis and Micromonospora noduli under the framework of genomics.</title>
        <authorList>
            <person name="Riesco R."/>
            <person name="Trujillo M.E."/>
        </authorList>
    </citation>
    <scope>NUCLEOTIDE SEQUENCE [LARGE SCALE GENOMIC DNA]</scope>
    <source>
        <strain evidence="8 9">LAH08</strain>
    </source>
</reference>
<evidence type="ECO:0000313" key="9">
    <source>
        <dbReference type="Proteomes" id="UP000248966"/>
    </source>
</evidence>
<evidence type="ECO:0000259" key="7">
    <source>
        <dbReference type="PROSITE" id="PS51198"/>
    </source>
</evidence>
<dbReference type="AlphaFoldDB" id="A0A328MYX7"/>
<comment type="caution">
    <text evidence="8">The sequence shown here is derived from an EMBL/GenBank/DDBJ whole genome shotgun (WGS) entry which is preliminary data.</text>
</comment>
<dbReference type="InterPro" id="IPR000212">
    <property type="entry name" value="DNA_helicase_UvrD/REP"/>
</dbReference>
<dbReference type="GO" id="GO:0016787">
    <property type="term" value="F:hydrolase activity"/>
    <property type="evidence" value="ECO:0007669"/>
    <property type="project" value="UniProtKB-UniRule"/>
</dbReference>
<keyword evidence="4 5" id="KW-0067">ATP-binding</keyword>
<keyword evidence="1 5" id="KW-0547">Nucleotide-binding</keyword>
<dbReference type="GO" id="GO:0043138">
    <property type="term" value="F:3'-5' DNA helicase activity"/>
    <property type="evidence" value="ECO:0007669"/>
    <property type="project" value="TreeGrafter"/>
</dbReference>
<dbReference type="GO" id="GO:0005524">
    <property type="term" value="F:ATP binding"/>
    <property type="evidence" value="ECO:0007669"/>
    <property type="project" value="UniProtKB-UniRule"/>
</dbReference>
<dbReference type="GO" id="GO:0003677">
    <property type="term" value="F:DNA binding"/>
    <property type="evidence" value="ECO:0007669"/>
    <property type="project" value="InterPro"/>
</dbReference>
<keyword evidence="2 5" id="KW-0378">Hydrolase</keyword>
<keyword evidence="3 5" id="KW-0347">Helicase</keyword>
<protein>
    <submittedName>
        <fullName evidence="8">Mucin-21</fullName>
    </submittedName>
</protein>
<feature type="compositionally biased region" description="Low complexity" evidence="6">
    <location>
        <begin position="96"/>
        <end position="144"/>
    </location>
</feature>
<evidence type="ECO:0000256" key="2">
    <source>
        <dbReference type="ARBA" id="ARBA00022801"/>
    </source>
</evidence>
<evidence type="ECO:0000256" key="5">
    <source>
        <dbReference type="PROSITE-ProRule" id="PRU00560"/>
    </source>
</evidence>
<evidence type="ECO:0000256" key="6">
    <source>
        <dbReference type="SAM" id="MobiDB-lite"/>
    </source>
</evidence>
<organism evidence="8 9">
    <name type="scientific">Micromonospora noduli</name>
    <dbReference type="NCBI Taxonomy" id="709876"/>
    <lineage>
        <taxon>Bacteria</taxon>
        <taxon>Bacillati</taxon>
        <taxon>Actinomycetota</taxon>
        <taxon>Actinomycetes</taxon>
        <taxon>Micromonosporales</taxon>
        <taxon>Micromonosporaceae</taxon>
        <taxon>Micromonospora</taxon>
    </lineage>
</organism>
<dbReference type="GO" id="GO:0000725">
    <property type="term" value="P:recombinational repair"/>
    <property type="evidence" value="ECO:0007669"/>
    <property type="project" value="TreeGrafter"/>
</dbReference>
<feature type="binding site" evidence="5">
    <location>
        <begin position="308"/>
        <end position="315"/>
    </location>
    <ligand>
        <name>ATP</name>
        <dbReference type="ChEBI" id="CHEBI:30616"/>
    </ligand>
</feature>
<dbReference type="EMBL" id="PYAA01000028">
    <property type="protein sequence ID" value="RAN97757.1"/>
    <property type="molecule type" value="Genomic_DNA"/>
</dbReference>
<feature type="region of interest" description="Disordered" evidence="6">
    <location>
        <begin position="92"/>
        <end position="203"/>
    </location>
</feature>
<feature type="compositionally biased region" description="Low complexity" evidence="6">
    <location>
        <begin position="151"/>
        <end position="172"/>
    </location>
</feature>
<evidence type="ECO:0000256" key="1">
    <source>
        <dbReference type="ARBA" id="ARBA00022741"/>
    </source>
</evidence>
<dbReference type="GO" id="GO:0005829">
    <property type="term" value="C:cytosol"/>
    <property type="evidence" value="ECO:0007669"/>
    <property type="project" value="TreeGrafter"/>
</dbReference>
<feature type="compositionally biased region" description="Polar residues" evidence="6">
    <location>
        <begin position="177"/>
        <end position="187"/>
    </location>
</feature>
<feature type="domain" description="UvrD-like helicase ATP-binding" evidence="7">
    <location>
        <begin position="287"/>
        <end position="632"/>
    </location>
</feature>